<dbReference type="STRING" id="1168034.FH5T_16960"/>
<dbReference type="eggNOG" id="COG3005">
    <property type="taxonomic scope" value="Bacteria"/>
</dbReference>
<dbReference type="RefSeq" id="WP_038561056.1">
    <property type="nucleotide sequence ID" value="NZ_FOHT01000001.1"/>
</dbReference>
<proteinExistence type="predicted"/>
<evidence type="ECO:0000256" key="5">
    <source>
        <dbReference type="ARBA" id="ARBA00022723"/>
    </source>
</evidence>
<evidence type="ECO:0000256" key="1">
    <source>
        <dbReference type="ARBA" id="ARBA00001926"/>
    </source>
</evidence>
<gene>
    <name evidence="11" type="ORF">FH5T_16960</name>
    <name evidence="12" type="ORF">SAMN05444285_101281</name>
</gene>
<evidence type="ECO:0000313" key="13">
    <source>
        <dbReference type="Proteomes" id="UP000023772"/>
    </source>
</evidence>
<dbReference type="EMBL" id="FOHT01000001">
    <property type="protein sequence ID" value="SES71481.1"/>
    <property type="molecule type" value="Genomic_DNA"/>
</dbReference>
<dbReference type="GO" id="GO:0046872">
    <property type="term" value="F:metal ion binding"/>
    <property type="evidence" value="ECO:0007669"/>
    <property type="project" value="UniProtKB-KW"/>
</dbReference>
<evidence type="ECO:0000313" key="11">
    <source>
        <dbReference type="EMBL" id="AHW62187.1"/>
    </source>
</evidence>
<dbReference type="GO" id="GO:0030313">
    <property type="term" value="C:cell envelope"/>
    <property type="evidence" value="ECO:0007669"/>
    <property type="project" value="UniProtKB-SubCell"/>
</dbReference>
<dbReference type="OrthoDB" id="9814800at2"/>
<evidence type="ECO:0000256" key="4">
    <source>
        <dbReference type="ARBA" id="ARBA00022617"/>
    </source>
</evidence>
<dbReference type="InterPro" id="IPR036280">
    <property type="entry name" value="Multihaem_cyt_sf"/>
</dbReference>
<evidence type="ECO:0000313" key="12">
    <source>
        <dbReference type="EMBL" id="SES71481.1"/>
    </source>
</evidence>
<evidence type="ECO:0000313" key="14">
    <source>
        <dbReference type="Proteomes" id="UP000181981"/>
    </source>
</evidence>
<name>X5DNI3_9BACT</name>
<comment type="subcellular location">
    <subcellularLocation>
        <location evidence="2">Cell envelope</location>
    </subcellularLocation>
</comment>
<reference evidence="12 14" key="2">
    <citation type="submission" date="2016-10" db="EMBL/GenBank/DDBJ databases">
        <authorList>
            <person name="de Groot N.N."/>
        </authorList>
    </citation>
    <scope>NUCLEOTIDE SEQUENCE [LARGE SCALE GENOMIC DNA]</scope>
    <source>
        <strain evidence="12 14">DSM 25947</strain>
    </source>
</reference>
<keyword evidence="6" id="KW-0732">Signal</keyword>
<dbReference type="KEGG" id="dori:FH5T_16960"/>
<dbReference type="Gene3D" id="1.10.1130.10">
    <property type="entry name" value="Flavocytochrome C3, Chain A"/>
    <property type="match status" value="2"/>
</dbReference>
<dbReference type="Pfam" id="PF14537">
    <property type="entry name" value="Cytochrom_c3_2"/>
    <property type="match status" value="1"/>
</dbReference>
<dbReference type="InterPro" id="IPR051829">
    <property type="entry name" value="Multiheme_Cytochr_ET"/>
</dbReference>
<feature type="transmembrane region" description="Helical" evidence="9">
    <location>
        <begin position="287"/>
        <end position="309"/>
    </location>
</feature>
<sequence>MKYFIPLQILMLLTITLKSFGQFYDDPKSHDCLKCHSQQTYAFHNDMMDTEEKRLMNPYLIIDTIRLRTGVHQNFDCTDCHSFDYTTYPHAASLKLEPMMTCLDCHAGDESFAKYEFEKIDEEVNKSIHRQSFGDNFTCSKCHNQHYYSTSARTSSSVMEIVENSNAMCLSCHNDMKKFSLVSGELKSAIVDIHDWLPNQELHFKHVRCIECHTAVEDDLMVSHNILAKEDAVRRCAECHSSNSLLKASLYKYQNLQKRAEDGTALGMLSNESYVIGSHQIPILKTISLIIFFAALAGIIIHVIFRIIIKKK</sequence>
<dbReference type="AlphaFoldDB" id="X5DNI3"/>
<comment type="cofactor">
    <cofactor evidence="1">
        <name>heme c</name>
        <dbReference type="ChEBI" id="CHEBI:61717"/>
    </cofactor>
</comment>
<evidence type="ECO:0000256" key="2">
    <source>
        <dbReference type="ARBA" id="ARBA00004196"/>
    </source>
</evidence>
<dbReference type="Proteomes" id="UP000023772">
    <property type="component" value="Chromosome"/>
</dbReference>
<dbReference type="EMBL" id="CP007451">
    <property type="protein sequence ID" value="AHW62187.1"/>
    <property type="molecule type" value="Genomic_DNA"/>
</dbReference>
<feature type="domain" description="Tetrahaem cytochrome" evidence="10">
    <location>
        <begin position="72"/>
        <end position="150"/>
    </location>
</feature>
<keyword evidence="5" id="KW-0479">Metal-binding</keyword>
<keyword evidence="9" id="KW-0472">Membrane</keyword>
<keyword evidence="7" id="KW-0249">Electron transport</keyword>
<evidence type="ECO:0000259" key="10">
    <source>
        <dbReference type="Pfam" id="PF14537"/>
    </source>
</evidence>
<reference evidence="11 13" key="1">
    <citation type="submission" date="2014-03" db="EMBL/GenBank/DDBJ databases">
        <title>Complete genome sequence of a deeply braunched marine Bacteroidia bacterium Draconibacterium orientale type strain FH5T.</title>
        <authorList>
            <person name="Li X."/>
            <person name="Wang X."/>
            <person name="Xie Z."/>
            <person name="Du Z."/>
            <person name="Chen G."/>
        </authorList>
    </citation>
    <scope>NUCLEOTIDE SEQUENCE [LARGE SCALE GENOMIC DNA]</scope>
    <source>
        <strain evidence="11 13">FH5</strain>
    </source>
</reference>
<evidence type="ECO:0000256" key="3">
    <source>
        <dbReference type="ARBA" id="ARBA00022448"/>
    </source>
</evidence>
<keyword evidence="4" id="KW-0349">Heme</keyword>
<keyword evidence="9" id="KW-0812">Transmembrane</keyword>
<keyword evidence="3" id="KW-0813">Transport</keyword>
<dbReference type="PANTHER" id="PTHR35038">
    <property type="entry name" value="DISSIMILATORY SULFITE REDUCTASE SIRA"/>
    <property type="match status" value="1"/>
</dbReference>
<dbReference type="HOGENOM" id="CLU_896602_0_0_10"/>
<dbReference type="Proteomes" id="UP000181981">
    <property type="component" value="Unassembled WGS sequence"/>
</dbReference>
<keyword evidence="8" id="KW-0408">Iron</keyword>
<dbReference type="SUPFAM" id="SSF48695">
    <property type="entry name" value="Multiheme cytochromes"/>
    <property type="match status" value="1"/>
</dbReference>
<evidence type="ECO:0000256" key="6">
    <source>
        <dbReference type="ARBA" id="ARBA00022729"/>
    </source>
</evidence>
<dbReference type="InterPro" id="IPR012286">
    <property type="entry name" value="Tetrahaem_cytochrome"/>
</dbReference>
<accession>X5DNI3</accession>
<keyword evidence="13" id="KW-1185">Reference proteome</keyword>
<evidence type="ECO:0000256" key="7">
    <source>
        <dbReference type="ARBA" id="ARBA00022982"/>
    </source>
</evidence>
<evidence type="ECO:0000256" key="9">
    <source>
        <dbReference type="SAM" id="Phobius"/>
    </source>
</evidence>
<evidence type="ECO:0000256" key="8">
    <source>
        <dbReference type="ARBA" id="ARBA00023004"/>
    </source>
</evidence>
<protein>
    <submittedName>
        <fullName evidence="12">Cytochrome c3</fullName>
    </submittedName>
</protein>
<keyword evidence="9" id="KW-1133">Transmembrane helix</keyword>
<organism evidence="12 14">
    <name type="scientific">Draconibacterium orientale</name>
    <dbReference type="NCBI Taxonomy" id="1168034"/>
    <lineage>
        <taxon>Bacteria</taxon>
        <taxon>Pseudomonadati</taxon>
        <taxon>Bacteroidota</taxon>
        <taxon>Bacteroidia</taxon>
        <taxon>Marinilabiliales</taxon>
        <taxon>Prolixibacteraceae</taxon>
        <taxon>Draconibacterium</taxon>
    </lineage>
</organism>